<dbReference type="InterPro" id="IPR001781">
    <property type="entry name" value="Znf_LIM"/>
</dbReference>
<evidence type="ECO:0000256" key="1">
    <source>
        <dbReference type="ARBA" id="ARBA00008268"/>
    </source>
</evidence>
<keyword evidence="8" id="KW-1185">Reference proteome</keyword>
<feature type="domain" description="LIM zinc-binding" evidence="7">
    <location>
        <begin position="101"/>
        <end position="161"/>
    </location>
</feature>
<dbReference type="PROSITE" id="PS50023">
    <property type="entry name" value="LIM_DOMAIN_2"/>
    <property type="match status" value="1"/>
</dbReference>
<organism evidence="8 9">
    <name type="scientific">Limulus polyphemus</name>
    <name type="common">Atlantic horseshoe crab</name>
    <dbReference type="NCBI Taxonomy" id="6850"/>
    <lineage>
        <taxon>Eukaryota</taxon>
        <taxon>Metazoa</taxon>
        <taxon>Ecdysozoa</taxon>
        <taxon>Arthropoda</taxon>
        <taxon>Chelicerata</taxon>
        <taxon>Merostomata</taxon>
        <taxon>Xiphosura</taxon>
        <taxon>Limulidae</taxon>
        <taxon>Limulus</taxon>
    </lineage>
</organism>
<dbReference type="PROSITE" id="PS00478">
    <property type="entry name" value="LIM_DOMAIN_1"/>
    <property type="match status" value="1"/>
</dbReference>
<evidence type="ECO:0000256" key="5">
    <source>
        <dbReference type="PROSITE-ProRule" id="PRU00125"/>
    </source>
</evidence>
<dbReference type="SUPFAM" id="SSF57716">
    <property type="entry name" value="Glucocorticoid receptor-like (DNA-binding domain)"/>
    <property type="match status" value="2"/>
</dbReference>
<gene>
    <name evidence="9 10" type="primary">LOC106476542</name>
</gene>
<dbReference type="CDD" id="cd09418">
    <property type="entry name" value="LIM2_Prickle"/>
    <property type="match status" value="1"/>
</dbReference>
<feature type="region of interest" description="Disordered" evidence="6">
    <location>
        <begin position="458"/>
        <end position="549"/>
    </location>
</feature>
<proteinExistence type="inferred from homology"/>
<dbReference type="InterPro" id="IPR033727">
    <property type="entry name" value="LIM3_prickle"/>
</dbReference>
<keyword evidence="4 5" id="KW-0440">LIM domain</keyword>
<sequence>MLELGLNSNKLLLCSFNVRTTRLSTIKVNSIFLTTRIILQCGETMSGGDICVTADRLGPDCWWHPACFVCWDCRELLVDLIYFTQDRTLYCGRHHAETLRPRCAACDELIFADECTEAEGMTWHMEHFRCYECDLSLGGQRYIMNEGRPYCLTCFDLMFSEYCDTCGEPIGVDQGQMTHEEQHWHATENCFRCHTCYVPLLGLPFLPRRGLIYCSIECSKGQTRRPKNLNKDLVSPSTGNNEQKCDILSPRLSEVSTKSNFLMPSRSYQDSISSKQVEKIYEEQFVPNIPRSYTDLEVLGAKGLINPVSQTKGPSNELYSPIGMDVLEKLRCLHNQCRLPTKQHTSCRNKKETLAPPAEQLSVSSPGLNRVSQISSSLTFGNKIPPTNSVHSGFPRDHILRPIVRSNSSANNNGGSSKNLSVRFNPVLIKHPFENDARSDRIKESHCCTFTHTSRDVMGESTASSIDSSPLRAHGKKTGKLSKRSSCHPRDRDNLNSTAKSKIPLSAHETRRTSHRIQLPLVKDDKTNEISLQRPSEREEDESCSTCSTSSSEDLLYELPPRREYGGVRISCVSNDALMVAKQHAKRPPDGSTEQTEDKNCIIS</sequence>
<dbReference type="SMART" id="SM00132">
    <property type="entry name" value="LIM"/>
    <property type="match status" value="3"/>
</dbReference>
<dbReference type="InterPro" id="IPR033726">
    <property type="entry name" value="LIM2_prickle"/>
</dbReference>
<dbReference type="Gene3D" id="2.10.110.10">
    <property type="entry name" value="Cysteine Rich Protein"/>
    <property type="match status" value="3"/>
</dbReference>
<keyword evidence="3 5" id="KW-0862">Zinc</keyword>
<dbReference type="Proteomes" id="UP000694941">
    <property type="component" value="Unplaced"/>
</dbReference>
<accession>A0ABM1C1L3</accession>
<dbReference type="PANTHER" id="PTHR24211:SF20">
    <property type="entry name" value="PROTEIN ESPINAS-RELATED"/>
    <property type="match status" value="1"/>
</dbReference>
<dbReference type="PANTHER" id="PTHR24211">
    <property type="entry name" value="LIM DOMAIN-CONTAINING PROTEIN"/>
    <property type="match status" value="1"/>
</dbReference>
<reference evidence="9 10" key="1">
    <citation type="submission" date="2025-05" db="UniProtKB">
        <authorList>
            <consortium name="RefSeq"/>
        </authorList>
    </citation>
    <scope>IDENTIFICATION</scope>
    <source>
        <tissue evidence="9 10">Muscle</tissue>
    </source>
</reference>
<evidence type="ECO:0000313" key="9">
    <source>
        <dbReference type="RefSeq" id="XP_013792647.2"/>
    </source>
</evidence>
<dbReference type="CDD" id="cd09420">
    <property type="entry name" value="LIM3_Prickle"/>
    <property type="match status" value="1"/>
</dbReference>
<evidence type="ECO:0000259" key="7">
    <source>
        <dbReference type="PROSITE" id="PS50023"/>
    </source>
</evidence>
<feature type="region of interest" description="Disordered" evidence="6">
    <location>
        <begin position="581"/>
        <end position="604"/>
    </location>
</feature>
<evidence type="ECO:0000256" key="2">
    <source>
        <dbReference type="ARBA" id="ARBA00022723"/>
    </source>
</evidence>
<keyword evidence="2 5" id="KW-0479">Metal-binding</keyword>
<evidence type="ECO:0000256" key="4">
    <source>
        <dbReference type="ARBA" id="ARBA00023038"/>
    </source>
</evidence>
<protein>
    <submittedName>
        <fullName evidence="9 10">Protein prickle-like</fullName>
    </submittedName>
</protein>
<evidence type="ECO:0000256" key="3">
    <source>
        <dbReference type="ARBA" id="ARBA00022833"/>
    </source>
</evidence>
<dbReference type="RefSeq" id="XP_013792647.2">
    <property type="nucleotide sequence ID" value="XM_013937193.2"/>
</dbReference>
<dbReference type="RefSeq" id="XP_022236085.1">
    <property type="nucleotide sequence ID" value="XM_022380377.1"/>
</dbReference>
<dbReference type="Pfam" id="PF00412">
    <property type="entry name" value="LIM"/>
    <property type="match status" value="2"/>
</dbReference>
<evidence type="ECO:0000313" key="10">
    <source>
        <dbReference type="RefSeq" id="XP_022236085.1"/>
    </source>
</evidence>
<evidence type="ECO:0000313" key="8">
    <source>
        <dbReference type="Proteomes" id="UP000694941"/>
    </source>
</evidence>
<feature type="compositionally biased region" description="Basic residues" evidence="6">
    <location>
        <begin position="473"/>
        <end position="487"/>
    </location>
</feature>
<comment type="similarity">
    <text evidence="1">Belongs to the prickle / espinas / testin family.</text>
</comment>
<dbReference type="InterPro" id="IPR047120">
    <property type="entry name" value="Pk/Esn/Tes"/>
</dbReference>
<evidence type="ECO:0000256" key="6">
    <source>
        <dbReference type="SAM" id="MobiDB-lite"/>
    </source>
</evidence>
<dbReference type="GeneID" id="106476542"/>
<name>A0ABM1C1L3_LIMPO</name>